<organism evidence="2 3">
    <name type="scientific">Bradyrhizobium uaiense</name>
    <dbReference type="NCBI Taxonomy" id="2594946"/>
    <lineage>
        <taxon>Bacteria</taxon>
        <taxon>Pseudomonadati</taxon>
        <taxon>Pseudomonadota</taxon>
        <taxon>Alphaproteobacteria</taxon>
        <taxon>Hyphomicrobiales</taxon>
        <taxon>Nitrobacteraceae</taxon>
        <taxon>Bradyrhizobium</taxon>
    </lineage>
</organism>
<dbReference type="InterPro" id="IPR053167">
    <property type="entry name" value="Spore_coat_component"/>
</dbReference>
<dbReference type="EMBL" id="VKHP01000418">
    <property type="protein sequence ID" value="NEV02733.1"/>
    <property type="molecule type" value="Genomic_DNA"/>
</dbReference>
<dbReference type="SMART" id="SM00972">
    <property type="entry name" value="SCPU"/>
    <property type="match status" value="1"/>
</dbReference>
<accession>A0A6P1BYR4</accession>
<dbReference type="PANTHER" id="PTHR37089">
    <property type="entry name" value="PROTEIN U-RELATED"/>
    <property type="match status" value="1"/>
</dbReference>
<dbReference type="AlphaFoldDB" id="A0A6P1BYR4"/>
<reference evidence="2 3" key="1">
    <citation type="journal article" date="2020" name="Arch. Microbiol.">
        <title>Bradyrhizobium uaiense sp. nov., a new highly efficient cowpea symbiont.</title>
        <authorList>
            <person name="Cabral Michel D."/>
            <person name="Azarias Guimaraes A."/>
            <person name="Martins da Costa E."/>
            <person name="Soares de Carvalho T."/>
            <person name="Balsanelli E."/>
            <person name="Willems A."/>
            <person name="Maltempi de Souza E."/>
            <person name="de Souza Moreira F.M."/>
        </authorList>
    </citation>
    <scope>NUCLEOTIDE SEQUENCE [LARGE SCALE GENOMIC DNA]</scope>
    <source>
        <strain evidence="2 3">UFLA 03-164</strain>
    </source>
</reference>
<comment type="caution">
    <text evidence="2">The sequence shown here is derived from an EMBL/GenBank/DDBJ whole genome shotgun (WGS) entry which is preliminary data.</text>
</comment>
<protein>
    <submittedName>
        <fullName evidence="2">Spore coat protein U domain-containing protein</fullName>
    </submittedName>
</protein>
<evidence type="ECO:0000259" key="1">
    <source>
        <dbReference type="Pfam" id="PF05229"/>
    </source>
</evidence>
<gene>
    <name evidence="2" type="ORF">FNJ47_45435</name>
</gene>
<evidence type="ECO:0000313" key="2">
    <source>
        <dbReference type="EMBL" id="NEV02733.1"/>
    </source>
</evidence>
<dbReference type="Pfam" id="PF05229">
    <property type="entry name" value="SCPU"/>
    <property type="match status" value="1"/>
</dbReference>
<sequence length="242" mass="25633">MLIQSLPNFDSFVDDDGLRVRAQLAMKTNSLEDTEEVCRPTRKAARRVFDPCRRIRIRDDRGPLLKRRTRQAARMGAVALFVAVASGYQTSAQAGTSTANLTVQITITASCTINAATLNFGSVAGTTLATTLQSGSTTVSVTCTNGSPYSIAMDNGANVSGSQRRMTNAGNFINYDLYTDSAHTNPWTTATSSTTCTTTNGCFLGTGNGSAQTINIYGTVPATGTAPNTGTYTDTVVMTITY</sequence>
<keyword evidence="2" id="KW-0167">Capsid protein</keyword>
<proteinExistence type="predicted"/>
<keyword evidence="2" id="KW-0946">Virion</keyword>
<evidence type="ECO:0000313" key="3">
    <source>
        <dbReference type="Proteomes" id="UP000468531"/>
    </source>
</evidence>
<dbReference type="RefSeq" id="WP_163163094.1">
    <property type="nucleotide sequence ID" value="NZ_VKHP01000418.1"/>
</dbReference>
<keyword evidence="3" id="KW-1185">Reference proteome</keyword>
<feature type="domain" description="Spore coat protein U/FanG" evidence="1">
    <location>
        <begin position="98"/>
        <end position="239"/>
    </location>
</feature>
<dbReference type="InterPro" id="IPR007893">
    <property type="entry name" value="Spore_coat_U/FanG"/>
</dbReference>
<dbReference type="Proteomes" id="UP000468531">
    <property type="component" value="Unassembled WGS sequence"/>
</dbReference>
<name>A0A6P1BYR4_9BRAD</name>